<dbReference type="RefSeq" id="WP_380888091.1">
    <property type="nucleotide sequence ID" value="NZ_JBHUDY010000001.1"/>
</dbReference>
<organism evidence="1 2">
    <name type="scientific">Sphingomonas tabacisoli</name>
    <dbReference type="NCBI Taxonomy" id="2249466"/>
    <lineage>
        <taxon>Bacteria</taxon>
        <taxon>Pseudomonadati</taxon>
        <taxon>Pseudomonadota</taxon>
        <taxon>Alphaproteobacteria</taxon>
        <taxon>Sphingomonadales</taxon>
        <taxon>Sphingomonadaceae</taxon>
        <taxon>Sphingomonas</taxon>
    </lineage>
</organism>
<keyword evidence="2" id="KW-1185">Reference proteome</keyword>
<reference evidence="2" key="1">
    <citation type="journal article" date="2019" name="Int. J. Syst. Evol. Microbiol.">
        <title>The Global Catalogue of Microorganisms (GCM) 10K type strain sequencing project: providing services to taxonomists for standard genome sequencing and annotation.</title>
        <authorList>
            <consortium name="The Broad Institute Genomics Platform"/>
            <consortium name="The Broad Institute Genome Sequencing Center for Infectious Disease"/>
            <person name="Wu L."/>
            <person name="Ma J."/>
        </authorList>
    </citation>
    <scope>NUCLEOTIDE SEQUENCE [LARGE SCALE GENOMIC DNA]</scope>
    <source>
        <strain evidence="2">CGMCC 1.16275</strain>
    </source>
</reference>
<dbReference type="Proteomes" id="UP001597115">
    <property type="component" value="Unassembled WGS sequence"/>
</dbReference>
<protein>
    <submittedName>
        <fullName evidence="1">Uncharacterized protein</fullName>
    </submittedName>
</protein>
<evidence type="ECO:0000313" key="2">
    <source>
        <dbReference type="Proteomes" id="UP001597115"/>
    </source>
</evidence>
<comment type="caution">
    <text evidence="1">The sequence shown here is derived from an EMBL/GenBank/DDBJ whole genome shotgun (WGS) entry which is preliminary data.</text>
</comment>
<proteinExistence type="predicted"/>
<evidence type="ECO:0000313" key="1">
    <source>
        <dbReference type="EMBL" id="MFD1611501.1"/>
    </source>
</evidence>
<gene>
    <name evidence="1" type="ORF">ACFSCW_06770</name>
</gene>
<sequence length="143" mass="15478">MEGTAGEGLAPLRIGDKSYLTGVMHVDQRTKAARIAFDQAQEDDFAEALLGLDLSQVAANSREKLKLLQEQGHVQQLFRTGPVAIKYPLKPSQPLNLVALGQEPERAANLKTQTVGQLFVSEDLHPAPQCAHQLGLGVNNDRG</sequence>
<accession>A0ABW4I0P1</accession>
<name>A0ABW4I0P1_9SPHN</name>
<dbReference type="EMBL" id="JBHUDY010000001">
    <property type="protein sequence ID" value="MFD1611501.1"/>
    <property type="molecule type" value="Genomic_DNA"/>
</dbReference>